<dbReference type="OrthoDB" id="10039611at2759"/>
<accession>A0A9Q0NE42</accession>
<dbReference type="PANTHER" id="PTHR33939">
    <property type="entry name" value="PROTEIN CBG22215"/>
    <property type="match status" value="1"/>
</dbReference>
<feature type="compositionally biased region" description="Acidic residues" evidence="1">
    <location>
        <begin position="101"/>
        <end position="114"/>
    </location>
</feature>
<gene>
    <name evidence="3" type="ORF">Bhyg_02882</name>
</gene>
<feature type="compositionally biased region" description="Basic and acidic residues" evidence="1">
    <location>
        <begin position="32"/>
        <end position="48"/>
    </location>
</feature>
<dbReference type="AlphaFoldDB" id="A0A9Q0NE42"/>
<proteinExistence type="predicted"/>
<keyword evidence="4" id="KW-1185">Reference proteome</keyword>
<feature type="region of interest" description="Disordered" evidence="1">
    <location>
        <begin position="1"/>
        <end position="171"/>
    </location>
</feature>
<dbReference type="InterPro" id="IPR036397">
    <property type="entry name" value="RNaseH_sf"/>
</dbReference>
<dbReference type="PANTHER" id="PTHR33939:SF1">
    <property type="entry name" value="DUF4371 DOMAIN-CONTAINING PROTEIN"/>
    <property type="match status" value="1"/>
</dbReference>
<dbReference type="InterPro" id="IPR038717">
    <property type="entry name" value="Tc1-like_DDE_dom"/>
</dbReference>
<name>A0A9Q0NE42_9DIPT</name>
<evidence type="ECO:0000313" key="4">
    <source>
        <dbReference type="Proteomes" id="UP001151699"/>
    </source>
</evidence>
<feature type="domain" description="Tc1-like transposase DDE" evidence="2">
    <location>
        <begin position="282"/>
        <end position="407"/>
    </location>
</feature>
<evidence type="ECO:0000259" key="2">
    <source>
        <dbReference type="Pfam" id="PF13358"/>
    </source>
</evidence>
<dbReference type="Proteomes" id="UP001151699">
    <property type="component" value="Chromosome A"/>
</dbReference>
<evidence type="ECO:0000313" key="3">
    <source>
        <dbReference type="EMBL" id="KAJ6647659.1"/>
    </source>
</evidence>
<dbReference type="Pfam" id="PF13358">
    <property type="entry name" value="DDE_3"/>
    <property type="match status" value="1"/>
</dbReference>
<evidence type="ECO:0000256" key="1">
    <source>
        <dbReference type="SAM" id="MobiDB-lite"/>
    </source>
</evidence>
<dbReference type="Gene3D" id="3.30.420.10">
    <property type="entry name" value="Ribonuclease H-like superfamily/Ribonuclease H"/>
    <property type="match status" value="1"/>
</dbReference>
<reference evidence="3" key="1">
    <citation type="submission" date="2022-07" db="EMBL/GenBank/DDBJ databases">
        <authorList>
            <person name="Trinca V."/>
            <person name="Uliana J.V.C."/>
            <person name="Torres T.T."/>
            <person name="Ward R.J."/>
            <person name="Monesi N."/>
        </authorList>
    </citation>
    <scope>NUCLEOTIDE SEQUENCE</scope>
    <source>
        <strain evidence="3">HSMRA1968</strain>
        <tissue evidence="3">Whole embryos</tissue>
    </source>
</reference>
<dbReference type="EMBL" id="WJQU01000001">
    <property type="protein sequence ID" value="KAJ6647659.1"/>
    <property type="molecule type" value="Genomic_DNA"/>
</dbReference>
<protein>
    <recommendedName>
        <fullName evidence="2">Tc1-like transposase DDE domain-containing protein</fullName>
    </recommendedName>
</protein>
<organism evidence="3 4">
    <name type="scientific">Pseudolycoriella hygida</name>
    <dbReference type="NCBI Taxonomy" id="35572"/>
    <lineage>
        <taxon>Eukaryota</taxon>
        <taxon>Metazoa</taxon>
        <taxon>Ecdysozoa</taxon>
        <taxon>Arthropoda</taxon>
        <taxon>Hexapoda</taxon>
        <taxon>Insecta</taxon>
        <taxon>Pterygota</taxon>
        <taxon>Neoptera</taxon>
        <taxon>Endopterygota</taxon>
        <taxon>Diptera</taxon>
        <taxon>Nematocera</taxon>
        <taxon>Sciaroidea</taxon>
        <taxon>Sciaridae</taxon>
        <taxon>Pseudolycoriella</taxon>
    </lineage>
</organism>
<feature type="compositionally biased region" description="Acidic residues" evidence="1">
    <location>
        <begin position="144"/>
        <end position="168"/>
    </location>
</feature>
<feature type="compositionally biased region" description="Basic residues" evidence="1">
    <location>
        <begin position="1"/>
        <end position="11"/>
    </location>
</feature>
<comment type="caution">
    <text evidence="3">The sequence shown here is derived from an EMBL/GenBank/DDBJ whole genome shotgun (WGS) entry which is preliminary data.</text>
</comment>
<sequence>MEKKSVKKHLNQPKLIDEYDTNTPPKKKIKITKSENGSRMRMVRKDENGVLPIIDESVPKNNDGNTSPSTIRELLQKAKQMQGVLADHAHDSPSVSNTENEINDNEDSDNDDDGCSFARNVLLQTSESEDDTNAGQNNNGDKQDQEDDNHNDENDNQNDEDDADEELDETQKDAKVATNWIHEKSFDTEQEFQTFLKCEKCWSYRGSADSQYRSENKYITYIDETYVHSTHCVPKQWADKSNKGFRRKISKGPRVIIVSGGGMNGFVENCLLVFKSGSKSGDYHDDMNFNNFSKWLKEHYLPNLPPNSVIVLDNASYHNVQVERLPTMKSRKVDMINWLKNRNIPHTDKMYKSELRAIILQNKPPIKYVIDQIIEAAGHTVLRLPPYHPDLNPIEAIWALGKKELPKRT</sequence>
<dbReference type="GO" id="GO:0003676">
    <property type="term" value="F:nucleic acid binding"/>
    <property type="evidence" value="ECO:0007669"/>
    <property type="project" value="InterPro"/>
</dbReference>
<feature type="compositionally biased region" description="Polar residues" evidence="1">
    <location>
        <begin position="59"/>
        <end position="70"/>
    </location>
</feature>